<comment type="caution">
    <text evidence="1">The sequence shown here is derived from an EMBL/GenBank/DDBJ whole genome shotgun (WGS) entry which is preliminary data.</text>
</comment>
<name>A0A1G2R841_9BACT</name>
<proteinExistence type="predicted"/>
<accession>A0A1G2R841</accession>
<reference evidence="1 2" key="1">
    <citation type="journal article" date="2016" name="Nat. Commun.">
        <title>Thousands of microbial genomes shed light on interconnected biogeochemical processes in an aquifer system.</title>
        <authorList>
            <person name="Anantharaman K."/>
            <person name="Brown C.T."/>
            <person name="Hug L.A."/>
            <person name="Sharon I."/>
            <person name="Castelle C.J."/>
            <person name="Probst A.J."/>
            <person name="Thomas B.C."/>
            <person name="Singh A."/>
            <person name="Wilkins M.J."/>
            <person name="Karaoz U."/>
            <person name="Brodie E.L."/>
            <person name="Williams K.H."/>
            <person name="Hubbard S.S."/>
            <person name="Banfield J.F."/>
        </authorList>
    </citation>
    <scope>NUCLEOTIDE SEQUENCE [LARGE SCALE GENOMIC DNA]</scope>
</reference>
<dbReference type="EMBL" id="MHTX01000002">
    <property type="protein sequence ID" value="OHA69035.1"/>
    <property type="molecule type" value="Genomic_DNA"/>
</dbReference>
<dbReference type="AlphaFoldDB" id="A0A1G2R841"/>
<organism evidence="1 2">
    <name type="scientific">Candidatus Wildermuthbacteria bacterium RIFCSPHIGHO2_02_FULL_47_17</name>
    <dbReference type="NCBI Taxonomy" id="1802452"/>
    <lineage>
        <taxon>Bacteria</taxon>
        <taxon>Candidatus Wildermuthiibacteriota</taxon>
    </lineage>
</organism>
<protein>
    <submittedName>
        <fullName evidence="1">Uncharacterized protein</fullName>
    </submittedName>
</protein>
<evidence type="ECO:0000313" key="1">
    <source>
        <dbReference type="EMBL" id="OHA69035.1"/>
    </source>
</evidence>
<gene>
    <name evidence="1" type="ORF">A3D59_02840</name>
</gene>
<evidence type="ECO:0000313" key="2">
    <source>
        <dbReference type="Proteomes" id="UP000179258"/>
    </source>
</evidence>
<dbReference type="Proteomes" id="UP000179258">
    <property type="component" value="Unassembled WGS sequence"/>
</dbReference>
<sequence length="100" mass="11295">MKFSLTTTTENLSFGLRRLGYRLEREERGELAFAKIIGPSSSGYPRFHLYVKTDQSGGRIFFNLHLDQKKPIYKGATAHSGEYEGALVANEAKRIQEGLQ</sequence>